<keyword evidence="3" id="KW-0677">Repeat</keyword>
<dbReference type="SUPFAM" id="SSF50978">
    <property type="entry name" value="WD40 repeat-like"/>
    <property type="match status" value="1"/>
</dbReference>
<feature type="repeat" description="WD" evidence="5">
    <location>
        <begin position="149"/>
        <end position="189"/>
    </location>
</feature>
<dbReference type="PRINTS" id="PR00319">
    <property type="entry name" value="GPROTEINB"/>
</dbReference>
<dbReference type="OrthoDB" id="10255630at2759"/>
<dbReference type="PROSITE" id="PS50294">
    <property type="entry name" value="WD_REPEATS_REGION"/>
    <property type="match status" value="4"/>
</dbReference>
<dbReference type="InterPro" id="IPR015943">
    <property type="entry name" value="WD40/YVTN_repeat-like_dom_sf"/>
</dbReference>
<dbReference type="InterPro" id="IPR020472">
    <property type="entry name" value="WD40_PAC1"/>
</dbReference>
<evidence type="ECO:0000256" key="5">
    <source>
        <dbReference type="PROSITE-ProRule" id="PRU00221"/>
    </source>
</evidence>
<dbReference type="InterPro" id="IPR001680">
    <property type="entry name" value="WD40_rpt"/>
</dbReference>
<name>A0A077X412_9FUNG</name>
<feature type="repeat" description="WD" evidence="5">
    <location>
        <begin position="190"/>
        <end position="232"/>
    </location>
</feature>
<dbReference type="InterPro" id="IPR036322">
    <property type="entry name" value="WD40_repeat_dom_sf"/>
</dbReference>
<feature type="repeat" description="WD" evidence="5">
    <location>
        <begin position="321"/>
        <end position="354"/>
    </location>
</feature>
<feature type="repeat" description="WD" evidence="5">
    <location>
        <begin position="62"/>
        <end position="94"/>
    </location>
</feature>
<dbReference type="PRINTS" id="PR00320">
    <property type="entry name" value="GPROTEINBRPT"/>
</dbReference>
<dbReference type="PROSITE" id="PS50082">
    <property type="entry name" value="WD_REPEATS_2"/>
    <property type="match status" value="6"/>
</dbReference>
<dbReference type="InterPro" id="IPR019775">
    <property type="entry name" value="WD40_repeat_CS"/>
</dbReference>
<dbReference type="Gene3D" id="2.130.10.10">
    <property type="entry name" value="YVTN repeat-like/Quinoprotein amine dehydrogenase"/>
    <property type="match status" value="1"/>
</dbReference>
<comment type="similarity">
    <text evidence="1">Belongs to the WD repeat G protein beta family.</text>
</comment>
<keyword evidence="2 5" id="KW-0853">WD repeat</keyword>
<evidence type="ECO:0000256" key="6">
    <source>
        <dbReference type="SAM" id="Coils"/>
    </source>
</evidence>
<feature type="repeat" description="WD" evidence="5">
    <location>
        <begin position="235"/>
        <end position="276"/>
    </location>
</feature>
<dbReference type="PANTHER" id="PTHR19850">
    <property type="entry name" value="GUANINE NUCLEOTIDE-BINDING PROTEIN BETA G PROTEIN BETA"/>
    <property type="match status" value="1"/>
</dbReference>
<evidence type="ECO:0000313" key="7">
    <source>
        <dbReference type="EMBL" id="CDS14350.1"/>
    </source>
</evidence>
<dbReference type="Pfam" id="PF25391">
    <property type="entry name" value="WD40_Gbeta"/>
    <property type="match status" value="1"/>
</dbReference>
<evidence type="ECO:0000256" key="1">
    <source>
        <dbReference type="ARBA" id="ARBA00009768"/>
    </source>
</evidence>
<dbReference type="InterPro" id="IPR001632">
    <property type="entry name" value="WD40_G-protein_beta-like"/>
</dbReference>
<sequence>MNSPGTDSNAIERIAAARQEAEILKEKLKRKQDALNDGHLSDIARQQLEPLPRIVLRVRRVLKGHLAKVYALHWAKDIPQLVTASQDGKLLVWEAYTTHKVCAIPLQSSWVMTCAQSPSATLVSSGGLDNVITVHNLNAQDPSRPARILVGHSGFLSSCRFLNERQILSASGDASCALWDVDVGAKIHQFVDHTGDVMCLAVSSTNPHLFGSGACDNSVKLWDIRETSRKCVQTFTGHESDVNAVDFFPDGQAIGSGSDDGTCRLFDMRAASNLNVYSEDSILCGVSSVSFSKSGRVLFAGYDDYNVQIWDALRGERVGTLNAHENRVSCLGVSSDGMSLCTGSWDHSLKVWGY</sequence>
<dbReference type="CDD" id="cd00200">
    <property type="entry name" value="WD40"/>
    <property type="match status" value="1"/>
</dbReference>
<reference evidence="7" key="1">
    <citation type="journal article" date="2014" name="Genome Announc.">
        <title>De novo whole-genome sequence and genome annotation of Lichtheimia ramosa.</title>
        <authorList>
            <person name="Linde J."/>
            <person name="Schwartze V."/>
            <person name="Binder U."/>
            <person name="Lass-Florl C."/>
            <person name="Voigt K."/>
            <person name="Horn F."/>
        </authorList>
    </citation>
    <scope>NUCLEOTIDE SEQUENCE</scope>
    <source>
        <strain evidence="7">JMRC FSU:6197</strain>
    </source>
</reference>
<dbReference type="PIRSF" id="PIRSF002394">
    <property type="entry name" value="GN-bd_beta"/>
    <property type="match status" value="1"/>
</dbReference>
<keyword evidence="6" id="KW-0175">Coiled coil</keyword>
<dbReference type="SMART" id="SM00320">
    <property type="entry name" value="WD40"/>
    <property type="match status" value="7"/>
</dbReference>
<gene>
    <name evidence="7" type="ORF">LRAMOSA06519</name>
</gene>
<evidence type="ECO:0000256" key="4">
    <source>
        <dbReference type="ARBA" id="ARBA00023224"/>
    </source>
</evidence>
<evidence type="ECO:0000256" key="3">
    <source>
        <dbReference type="ARBA" id="ARBA00022737"/>
    </source>
</evidence>
<dbReference type="PROSITE" id="PS00678">
    <property type="entry name" value="WD_REPEATS_1"/>
    <property type="match status" value="1"/>
</dbReference>
<protein>
    <submittedName>
        <fullName evidence="7">Uncharacterized protein</fullName>
    </submittedName>
</protein>
<accession>A0A077X412</accession>
<proteinExistence type="inferred from homology"/>
<evidence type="ECO:0000256" key="2">
    <source>
        <dbReference type="ARBA" id="ARBA00022574"/>
    </source>
</evidence>
<feature type="coiled-coil region" evidence="6">
    <location>
        <begin position="7"/>
        <end position="38"/>
    </location>
</feature>
<organism evidence="7">
    <name type="scientific">Lichtheimia ramosa</name>
    <dbReference type="NCBI Taxonomy" id="688394"/>
    <lineage>
        <taxon>Eukaryota</taxon>
        <taxon>Fungi</taxon>
        <taxon>Fungi incertae sedis</taxon>
        <taxon>Mucoromycota</taxon>
        <taxon>Mucoromycotina</taxon>
        <taxon>Mucoromycetes</taxon>
        <taxon>Mucorales</taxon>
        <taxon>Lichtheimiaceae</taxon>
        <taxon>Lichtheimia</taxon>
    </lineage>
</organism>
<dbReference type="GO" id="GO:0007165">
    <property type="term" value="P:signal transduction"/>
    <property type="evidence" value="ECO:0007669"/>
    <property type="project" value="UniProtKB-KW"/>
</dbReference>
<feature type="repeat" description="WD" evidence="5">
    <location>
        <begin position="286"/>
        <end position="320"/>
    </location>
</feature>
<keyword evidence="4" id="KW-0807">Transducer</keyword>
<dbReference type="AlphaFoldDB" id="A0A077X412"/>
<dbReference type="EMBL" id="LK023386">
    <property type="protein sequence ID" value="CDS14350.1"/>
    <property type="molecule type" value="Genomic_DNA"/>
</dbReference>
<dbReference type="InterPro" id="IPR016346">
    <property type="entry name" value="G-protein_beta_1-5"/>
</dbReference>